<sequence>MSCALAARSPHVSPHKISPQQMDEDTPSTSSMGRPHESSPAQLVSSLLPIQPSPILSATVLLEASSAAQSSLLSSVPSATSTPATTTISPPKIITELSHRPNLPSTSALNGENHRNENGEGQRFIRRSIAARRSDAERAQAQAQAEGQRKSLRNKGEIVDANYVDVADFKQPRPVNPPIGLPRRAFHPPQTTSEQDKQIERLKIHMVGPKGAKNRMMSSSVHDFDEGAKRSEMERARRRLSAAIHIGPEFQAKFPELDQFVEPPQSMRDAEPDRDQLIWRDRDGQSVPVQELDDAWTAIRRHCGGIIPMDSMLHRLMLSHHSVDEMLINIEKELYEFLPASMDPLSEGERREFERHLRRTGHACAKKFRMMQDKFLKNHWLGEIVAYYYETKHRGCPTEEYNLCTCRALDPEERYHVSRVECNNCTQEFWPGRRKCKLCPPCALYFKRTHSTIHRPIRTPITLEEQGIVKKWREVEERLGVHKTLSQILAIMEDQRQREIRRSAGGQNGDEIIPKAPIPNKKRRLSSDEIARLSEKKRIITQENCPFLHPQMKSIRAGILVDFNAEETIKTVQGIQKYGTKWGTIACLVGREPHEVEQFYHKYKGKYRLDLINQPPTPPKRVDAPRSSSTSPDVQVNSRKRPSIPGDSTYYSTNSSMVLAKSPRKTRSTANTSSESITMPII</sequence>
<evidence type="ECO:0000256" key="1">
    <source>
        <dbReference type="ARBA" id="ARBA00023242"/>
    </source>
</evidence>
<evidence type="ECO:0000313" key="4">
    <source>
        <dbReference type="Proteomes" id="UP000887575"/>
    </source>
</evidence>
<evidence type="ECO:0000313" key="5">
    <source>
        <dbReference type="WBParaSite" id="MBELARI_LOCUS5764"/>
    </source>
</evidence>
<feature type="compositionally biased region" description="Polar residues" evidence="2">
    <location>
        <begin position="626"/>
        <end position="637"/>
    </location>
</feature>
<dbReference type="AlphaFoldDB" id="A0AAF3FG04"/>
<reference evidence="5" key="1">
    <citation type="submission" date="2024-02" db="UniProtKB">
        <authorList>
            <consortium name="WormBaseParasite"/>
        </authorList>
    </citation>
    <scope>IDENTIFICATION</scope>
</reference>
<keyword evidence="4" id="KW-1185">Reference proteome</keyword>
<dbReference type="InterPro" id="IPR001005">
    <property type="entry name" value="SANT/Myb"/>
</dbReference>
<proteinExistence type="predicted"/>
<dbReference type="InterPro" id="IPR000949">
    <property type="entry name" value="ELM2_dom"/>
</dbReference>
<evidence type="ECO:0000256" key="2">
    <source>
        <dbReference type="SAM" id="MobiDB-lite"/>
    </source>
</evidence>
<organism evidence="4 5">
    <name type="scientific">Mesorhabditis belari</name>
    <dbReference type="NCBI Taxonomy" id="2138241"/>
    <lineage>
        <taxon>Eukaryota</taxon>
        <taxon>Metazoa</taxon>
        <taxon>Ecdysozoa</taxon>
        <taxon>Nematoda</taxon>
        <taxon>Chromadorea</taxon>
        <taxon>Rhabditida</taxon>
        <taxon>Rhabditina</taxon>
        <taxon>Rhabditomorpha</taxon>
        <taxon>Rhabditoidea</taxon>
        <taxon>Rhabditidae</taxon>
        <taxon>Mesorhabditinae</taxon>
        <taxon>Mesorhabditis</taxon>
    </lineage>
</organism>
<dbReference type="Proteomes" id="UP000887575">
    <property type="component" value="Unassembled WGS sequence"/>
</dbReference>
<feature type="region of interest" description="Disordered" evidence="2">
    <location>
        <begin position="169"/>
        <end position="196"/>
    </location>
</feature>
<feature type="region of interest" description="Disordered" evidence="2">
    <location>
        <begin position="1"/>
        <end position="43"/>
    </location>
</feature>
<feature type="domain" description="ELM2" evidence="3">
    <location>
        <begin position="242"/>
        <end position="334"/>
    </location>
</feature>
<name>A0AAF3FG04_9BILA</name>
<dbReference type="WBParaSite" id="MBELARI_LOCUS5764">
    <property type="protein sequence ID" value="MBELARI_LOCUS5764"/>
    <property type="gene ID" value="MBELARI_LOCUS5764"/>
</dbReference>
<feature type="compositionally biased region" description="Low complexity" evidence="2">
    <location>
        <begin position="75"/>
        <end position="91"/>
    </location>
</feature>
<feature type="compositionally biased region" description="Polar residues" evidence="2">
    <location>
        <begin position="668"/>
        <end position="682"/>
    </location>
</feature>
<keyword evidence="1" id="KW-0539">Nucleus</keyword>
<protein>
    <recommendedName>
        <fullName evidence="3">ELM2 domain-containing protein</fullName>
    </recommendedName>
</protein>
<dbReference type="Gene3D" id="1.20.58.1880">
    <property type="match status" value="1"/>
</dbReference>
<evidence type="ECO:0000259" key="3">
    <source>
        <dbReference type="PROSITE" id="PS51156"/>
    </source>
</evidence>
<accession>A0AAF3FG04</accession>
<dbReference type="PROSITE" id="PS51156">
    <property type="entry name" value="ELM2"/>
    <property type="match status" value="1"/>
</dbReference>
<feature type="region of interest" description="Disordered" evidence="2">
    <location>
        <begin position="610"/>
        <end position="682"/>
    </location>
</feature>
<feature type="region of interest" description="Disordered" evidence="2">
    <location>
        <begin position="75"/>
        <end position="151"/>
    </location>
</feature>
<dbReference type="CDD" id="cd00167">
    <property type="entry name" value="SANT"/>
    <property type="match status" value="1"/>
</dbReference>